<proteinExistence type="predicted"/>
<feature type="compositionally biased region" description="Acidic residues" evidence="1">
    <location>
        <begin position="21"/>
        <end position="35"/>
    </location>
</feature>
<evidence type="ECO:0000256" key="1">
    <source>
        <dbReference type="SAM" id="MobiDB-lite"/>
    </source>
</evidence>
<sequence length="100" mass="11502">MKWLEELEQEEGADEWSKSDSEDEDIDQEPDDVQEEQGLIESETDMSEVQGEVLDEGIRSEPYYTGKDGQTIWSKIAPATRTRVHNIVSKSLVLLDMQER</sequence>
<evidence type="ECO:0000313" key="3">
    <source>
        <dbReference type="Proteomes" id="UP001152888"/>
    </source>
</evidence>
<feature type="compositionally biased region" description="Acidic residues" evidence="1">
    <location>
        <begin position="1"/>
        <end position="14"/>
    </location>
</feature>
<accession>A0A9P0VTF5</accession>
<evidence type="ECO:0000313" key="2">
    <source>
        <dbReference type="EMBL" id="CAH2019304.1"/>
    </source>
</evidence>
<gene>
    <name evidence="2" type="ORF">ACAOBT_LOCUS37045</name>
</gene>
<dbReference type="AlphaFoldDB" id="A0A9P0VTF5"/>
<comment type="caution">
    <text evidence="2">The sequence shown here is derived from an EMBL/GenBank/DDBJ whole genome shotgun (WGS) entry which is preliminary data.</text>
</comment>
<name>A0A9P0VTF5_ACAOB</name>
<organism evidence="2 3">
    <name type="scientific">Acanthoscelides obtectus</name>
    <name type="common">Bean weevil</name>
    <name type="synonym">Bruchus obtectus</name>
    <dbReference type="NCBI Taxonomy" id="200917"/>
    <lineage>
        <taxon>Eukaryota</taxon>
        <taxon>Metazoa</taxon>
        <taxon>Ecdysozoa</taxon>
        <taxon>Arthropoda</taxon>
        <taxon>Hexapoda</taxon>
        <taxon>Insecta</taxon>
        <taxon>Pterygota</taxon>
        <taxon>Neoptera</taxon>
        <taxon>Endopterygota</taxon>
        <taxon>Coleoptera</taxon>
        <taxon>Polyphaga</taxon>
        <taxon>Cucujiformia</taxon>
        <taxon>Chrysomeloidea</taxon>
        <taxon>Chrysomelidae</taxon>
        <taxon>Bruchinae</taxon>
        <taxon>Bruchini</taxon>
        <taxon>Acanthoscelides</taxon>
    </lineage>
</organism>
<reference evidence="2" key="1">
    <citation type="submission" date="2022-03" db="EMBL/GenBank/DDBJ databases">
        <authorList>
            <person name="Sayadi A."/>
        </authorList>
    </citation>
    <scope>NUCLEOTIDE SEQUENCE</scope>
</reference>
<protein>
    <submittedName>
        <fullName evidence="2">Uncharacterized protein</fullName>
    </submittedName>
</protein>
<dbReference type="EMBL" id="CAKOFQ010010144">
    <property type="protein sequence ID" value="CAH2019304.1"/>
    <property type="molecule type" value="Genomic_DNA"/>
</dbReference>
<dbReference type="Proteomes" id="UP001152888">
    <property type="component" value="Unassembled WGS sequence"/>
</dbReference>
<feature type="region of interest" description="Disordered" evidence="1">
    <location>
        <begin position="1"/>
        <end position="47"/>
    </location>
</feature>
<keyword evidence="3" id="KW-1185">Reference proteome</keyword>